<dbReference type="InterPro" id="IPR015915">
    <property type="entry name" value="Kelch-typ_b-propeller"/>
</dbReference>
<dbReference type="Proteomes" id="UP000594261">
    <property type="component" value="Chromosome 11"/>
</dbReference>
<dbReference type="EnsemblPlants" id="QL11p045102:mrna">
    <property type="protein sequence ID" value="QL11p045102:mrna"/>
    <property type="gene ID" value="QL11p045102"/>
</dbReference>
<dbReference type="Gramene" id="QL11p045102:mrna">
    <property type="protein sequence ID" value="QL11p045102:mrna"/>
    <property type="gene ID" value="QL11p045102"/>
</dbReference>
<dbReference type="PANTHER" id="PTHR46344">
    <property type="entry name" value="OS02G0202900 PROTEIN"/>
    <property type="match status" value="1"/>
</dbReference>
<feature type="region of interest" description="Disordered" evidence="4">
    <location>
        <begin position="125"/>
        <end position="221"/>
    </location>
</feature>
<evidence type="ECO:0000313" key="6">
    <source>
        <dbReference type="Proteomes" id="UP000594261"/>
    </source>
</evidence>
<dbReference type="AlphaFoldDB" id="A0A7N2MZX1"/>
<evidence type="ECO:0000256" key="4">
    <source>
        <dbReference type="SAM" id="MobiDB-lite"/>
    </source>
</evidence>
<evidence type="ECO:0000256" key="3">
    <source>
        <dbReference type="SAM" id="Coils"/>
    </source>
</evidence>
<keyword evidence="3" id="KW-0175">Coiled coil</keyword>
<keyword evidence="1" id="KW-0880">Kelch repeat</keyword>
<protein>
    <submittedName>
        <fullName evidence="5">Uncharacterized protein</fullName>
    </submittedName>
</protein>
<evidence type="ECO:0000256" key="2">
    <source>
        <dbReference type="ARBA" id="ARBA00022737"/>
    </source>
</evidence>
<feature type="compositionally biased region" description="Low complexity" evidence="4">
    <location>
        <begin position="153"/>
        <end position="162"/>
    </location>
</feature>
<dbReference type="Gene3D" id="2.120.10.80">
    <property type="entry name" value="Kelch-type beta propeller"/>
    <property type="match status" value="1"/>
</dbReference>
<sequence>MEEKESAISGPYEEFRICFCGKIPSGSVEWYFIDVSVEEACLSEKTESSTREPTRFSVAKHLPSYAALGGLIYSLGGQRRSYGGGETLLNDVWVLDFKSLEDLKPGSIPPPLSLLPSLSSELRVEDREPTGVGDDIAETKLVPGRKPGSGEAQSQKSQKSSSVNLGGQENLGSHDILTGSGEAQSQKSSSENLGGQENQENLGSHDFLTGSGKAQSQKSSLRDLPLRKDITALQLKPLERLEHALELMQLEQRGLEQRLRAKLEQREHRQLELQLRQLKLNYRKLQHERYCLLLPIEIYSYMDVVPAASVEDWKPGLPMNFARYNPHTMVVDHKLYVLGGFQPNQKQDDGWIEVFDPEEKKWESLPGPPDQIHSSIMISGLLKSKKEIIIAKQRWDCHPSLFYSYNITTRCWNELSLPSDSKASVHSNVERAVILPPNIGRAVTVGNTLYWISTEEDNDECTIRAYDLDRNMWFEDHLNTAKIFGRREYFSSIYSRGPGFLHLIDQKFCLLLQSSVKKKDPQLSIEYLYCVILDISPIYDQEDEDWGKFELRTVSTQKYSMDQYIDFLDCMLLDRVSGVKSVDRRGQSTSTNISFQEVIATKYGEVSGGWCTRVVRGTLGCGLWKNIRKGVDSFLGHVVYAAGGGVRIRFWHNPWSNPISLKELYPELFVCAVVQEALISDMILHAPNGGGWKERNAQTFEDIERPIDLLKTSLARTLFGWSRIWGLTHCISMSDFIISVRFSI</sequence>
<dbReference type="SUPFAM" id="SSF117281">
    <property type="entry name" value="Kelch motif"/>
    <property type="match status" value="1"/>
</dbReference>
<dbReference type="EMBL" id="LRBV02000011">
    <property type="status" value="NOT_ANNOTATED_CDS"/>
    <property type="molecule type" value="Genomic_DNA"/>
</dbReference>
<keyword evidence="6" id="KW-1185">Reference proteome</keyword>
<name>A0A7N2MZX1_QUELO</name>
<evidence type="ECO:0000256" key="1">
    <source>
        <dbReference type="ARBA" id="ARBA00022441"/>
    </source>
</evidence>
<organism evidence="5 6">
    <name type="scientific">Quercus lobata</name>
    <name type="common">Valley oak</name>
    <dbReference type="NCBI Taxonomy" id="97700"/>
    <lineage>
        <taxon>Eukaryota</taxon>
        <taxon>Viridiplantae</taxon>
        <taxon>Streptophyta</taxon>
        <taxon>Embryophyta</taxon>
        <taxon>Tracheophyta</taxon>
        <taxon>Spermatophyta</taxon>
        <taxon>Magnoliopsida</taxon>
        <taxon>eudicotyledons</taxon>
        <taxon>Gunneridae</taxon>
        <taxon>Pentapetalae</taxon>
        <taxon>rosids</taxon>
        <taxon>fabids</taxon>
        <taxon>Fagales</taxon>
        <taxon>Fagaceae</taxon>
        <taxon>Quercus</taxon>
    </lineage>
</organism>
<dbReference type="InterPro" id="IPR006652">
    <property type="entry name" value="Kelch_1"/>
</dbReference>
<feature type="coiled-coil region" evidence="3">
    <location>
        <begin position="238"/>
        <end position="288"/>
    </location>
</feature>
<feature type="compositionally biased region" description="Polar residues" evidence="4">
    <location>
        <begin position="181"/>
        <end position="202"/>
    </location>
</feature>
<dbReference type="InParanoid" id="A0A7N2MZX1"/>
<reference evidence="5 6" key="1">
    <citation type="journal article" date="2016" name="G3 (Bethesda)">
        <title>First Draft Assembly and Annotation of the Genome of a California Endemic Oak Quercus lobata Nee (Fagaceae).</title>
        <authorList>
            <person name="Sork V.L."/>
            <person name="Fitz-Gibbon S.T."/>
            <person name="Puiu D."/>
            <person name="Crepeau M."/>
            <person name="Gugger P.F."/>
            <person name="Sherman R."/>
            <person name="Stevens K."/>
            <person name="Langley C.H."/>
            <person name="Pellegrini M."/>
            <person name="Salzberg S.L."/>
        </authorList>
    </citation>
    <scope>NUCLEOTIDE SEQUENCE [LARGE SCALE GENOMIC DNA]</scope>
    <source>
        <strain evidence="5 6">cv. SW786</strain>
    </source>
</reference>
<reference evidence="5" key="2">
    <citation type="submission" date="2021-01" db="UniProtKB">
        <authorList>
            <consortium name="EnsemblPlants"/>
        </authorList>
    </citation>
    <scope>IDENTIFICATION</scope>
</reference>
<proteinExistence type="predicted"/>
<dbReference type="Pfam" id="PF01344">
    <property type="entry name" value="Kelch_1"/>
    <property type="match status" value="1"/>
</dbReference>
<keyword evidence="2" id="KW-0677">Repeat</keyword>
<dbReference type="PANTHER" id="PTHR46344:SF27">
    <property type="entry name" value="KELCH REPEAT SUPERFAMILY PROTEIN"/>
    <property type="match status" value="1"/>
</dbReference>
<accession>A0A7N2MZX1</accession>
<evidence type="ECO:0000313" key="5">
    <source>
        <dbReference type="EnsemblPlants" id="QL11p045102:mrna"/>
    </source>
</evidence>